<evidence type="ECO:0000313" key="3">
    <source>
        <dbReference type="Proteomes" id="UP000239687"/>
    </source>
</evidence>
<reference evidence="2 3" key="1">
    <citation type="submission" date="2018-02" db="EMBL/GenBank/DDBJ databases">
        <title>Draft genome sequencing of Pseudomonas frederiksbergensis 11-D3.</title>
        <authorList>
            <person name="Zheng B.-X."/>
        </authorList>
    </citation>
    <scope>NUCLEOTIDE SEQUENCE [LARGE SCALE GENOMIC DNA]</scope>
    <source>
        <strain evidence="2 3">11-D3</strain>
    </source>
</reference>
<dbReference type="EMBL" id="PUIN01000002">
    <property type="protein sequence ID" value="PQP05926.1"/>
    <property type="molecule type" value="Genomic_DNA"/>
</dbReference>
<dbReference type="Proteomes" id="UP000239687">
    <property type="component" value="Unassembled WGS sequence"/>
</dbReference>
<dbReference type="AlphaFoldDB" id="A0A2S8HTP8"/>
<proteinExistence type="predicted"/>
<name>A0A2S8HTP8_9PSED</name>
<feature type="region of interest" description="Disordered" evidence="1">
    <location>
        <begin position="38"/>
        <end position="68"/>
    </location>
</feature>
<comment type="caution">
    <text evidence="2">The sequence shown here is derived from an EMBL/GenBank/DDBJ whole genome shotgun (WGS) entry which is preliminary data.</text>
</comment>
<evidence type="ECO:0000256" key="1">
    <source>
        <dbReference type="SAM" id="MobiDB-lite"/>
    </source>
</evidence>
<gene>
    <name evidence="2" type="ORF">C5612_04640</name>
</gene>
<feature type="compositionally biased region" description="Basic residues" evidence="1">
    <location>
        <begin position="59"/>
        <end position="68"/>
    </location>
</feature>
<evidence type="ECO:0000313" key="2">
    <source>
        <dbReference type="EMBL" id="PQP05926.1"/>
    </source>
</evidence>
<protein>
    <submittedName>
        <fullName evidence="2">Uncharacterized protein</fullName>
    </submittedName>
</protein>
<sequence length="68" mass="7191">MKFGHGAKCGSGLARECGVSFSIDVDWHTAFASKPAPTGMAFDRRNVPGQGLQNGGYLKAKRRPLAAV</sequence>
<organism evidence="2 3">
    <name type="scientific">Pseudomonas frederiksbergensis</name>
    <dbReference type="NCBI Taxonomy" id="104087"/>
    <lineage>
        <taxon>Bacteria</taxon>
        <taxon>Pseudomonadati</taxon>
        <taxon>Pseudomonadota</taxon>
        <taxon>Gammaproteobacteria</taxon>
        <taxon>Pseudomonadales</taxon>
        <taxon>Pseudomonadaceae</taxon>
        <taxon>Pseudomonas</taxon>
    </lineage>
</organism>
<accession>A0A2S8HTP8</accession>